<proteinExistence type="predicted"/>
<dbReference type="Proteomes" id="UP001162992">
    <property type="component" value="Chromosome 10"/>
</dbReference>
<gene>
    <name evidence="1" type="ORF">O6H91_10G057600</name>
</gene>
<keyword evidence="2" id="KW-1185">Reference proteome</keyword>
<name>A0ACC2CH91_DIPCM</name>
<evidence type="ECO:0000313" key="2">
    <source>
        <dbReference type="Proteomes" id="UP001162992"/>
    </source>
</evidence>
<comment type="caution">
    <text evidence="1">The sequence shown here is derived from an EMBL/GenBank/DDBJ whole genome shotgun (WGS) entry which is preliminary data.</text>
</comment>
<reference evidence="2" key="1">
    <citation type="journal article" date="2024" name="Proc. Natl. Acad. Sci. U.S.A.">
        <title>Extraordinary preservation of gene collinearity over three hundred million years revealed in homosporous lycophytes.</title>
        <authorList>
            <person name="Li C."/>
            <person name="Wickell D."/>
            <person name="Kuo L.Y."/>
            <person name="Chen X."/>
            <person name="Nie B."/>
            <person name="Liao X."/>
            <person name="Peng D."/>
            <person name="Ji J."/>
            <person name="Jenkins J."/>
            <person name="Williams M."/>
            <person name="Shu S."/>
            <person name="Plott C."/>
            <person name="Barry K."/>
            <person name="Rajasekar S."/>
            <person name="Grimwood J."/>
            <person name="Han X."/>
            <person name="Sun S."/>
            <person name="Hou Z."/>
            <person name="He W."/>
            <person name="Dai G."/>
            <person name="Sun C."/>
            <person name="Schmutz J."/>
            <person name="Leebens-Mack J.H."/>
            <person name="Li F.W."/>
            <person name="Wang L."/>
        </authorList>
    </citation>
    <scope>NUCLEOTIDE SEQUENCE [LARGE SCALE GENOMIC DNA]</scope>
    <source>
        <strain evidence="2">cv. PW_Plant_1</strain>
    </source>
</reference>
<accession>A0ACC2CH91</accession>
<organism evidence="1 2">
    <name type="scientific">Diphasiastrum complanatum</name>
    <name type="common">Issler's clubmoss</name>
    <name type="synonym">Lycopodium complanatum</name>
    <dbReference type="NCBI Taxonomy" id="34168"/>
    <lineage>
        <taxon>Eukaryota</taxon>
        <taxon>Viridiplantae</taxon>
        <taxon>Streptophyta</taxon>
        <taxon>Embryophyta</taxon>
        <taxon>Tracheophyta</taxon>
        <taxon>Lycopodiopsida</taxon>
        <taxon>Lycopodiales</taxon>
        <taxon>Lycopodiaceae</taxon>
        <taxon>Lycopodioideae</taxon>
        <taxon>Diphasiastrum</taxon>
    </lineage>
</organism>
<sequence>MFCHHLNTEVIKLNVVMNHLKNMCFQVSLTYLRLVIIKILSFMISRVLKMILVPFPPKYDHYGDECEFFMNIFCHDCEEDSQLGGCSTQDESTWLSHFMNDSIF</sequence>
<protein>
    <submittedName>
        <fullName evidence="1">Uncharacterized protein</fullName>
    </submittedName>
</protein>
<dbReference type="EMBL" id="CM055101">
    <property type="protein sequence ID" value="KAJ7541392.1"/>
    <property type="molecule type" value="Genomic_DNA"/>
</dbReference>
<evidence type="ECO:0000313" key="1">
    <source>
        <dbReference type="EMBL" id="KAJ7541392.1"/>
    </source>
</evidence>